<organism evidence="10 11">
    <name type="scientific">Denitromonas halophila</name>
    <dbReference type="NCBI Taxonomy" id="1629404"/>
    <lineage>
        <taxon>Bacteria</taxon>
        <taxon>Pseudomonadati</taxon>
        <taxon>Pseudomonadota</taxon>
        <taxon>Betaproteobacteria</taxon>
        <taxon>Rhodocyclales</taxon>
        <taxon>Zoogloeaceae</taxon>
        <taxon>Denitromonas</taxon>
    </lineage>
</organism>
<dbReference type="InterPro" id="IPR008948">
    <property type="entry name" value="L-Aspartase-like"/>
</dbReference>
<dbReference type="SUPFAM" id="SSF48557">
    <property type="entry name" value="L-aspartase-like"/>
    <property type="match status" value="1"/>
</dbReference>
<evidence type="ECO:0000256" key="6">
    <source>
        <dbReference type="ARBA" id="ARBA00023239"/>
    </source>
</evidence>
<dbReference type="NCBIfam" id="TIGR00838">
    <property type="entry name" value="argH"/>
    <property type="match status" value="1"/>
</dbReference>
<dbReference type="PROSITE" id="PS00163">
    <property type="entry name" value="FUMARATE_LYASES"/>
    <property type="match status" value="1"/>
</dbReference>
<evidence type="ECO:0000313" key="10">
    <source>
        <dbReference type="EMBL" id="TVO78528.1"/>
    </source>
</evidence>
<dbReference type="PRINTS" id="PR00149">
    <property type="entry name" value="FUMRATELYASE"/>
</dbReference>
<evidence type="ECO:0000256" key="7">
    <source>
        <dbReference type="HAMAP-Rule" id="MF_00006"/>
    </source>
</evidence>
<evidence type="ECO:0000256" key="1">
    <source>
        <dbReference type="ARBA" id="ARBA00000985"/>
    </source>
</evidence>
<comment type="subcellular location">
    <subcellularLocation>
        <location evidence="7">Cytoplasm</location>
    </subcellularLocation>
</comment>
<dbReference type="FunFam" id="1.20.200.10:FF:000015">
    <property type="entry name" value="argininosuccinate lyase isoform X2"/>
    <property type="match status" value="1"/>
</dbReference>
<dbReference type="FunFam" id="1.10.275.10:FF:000002">
    <property type="entry name" value="Argininosuccinate lyase"/>
    <property type="match status" value="1"/>
</dbReference>
<protein>
    <recommendedName>
        <fullName evidence="3 7">Argininosuccinate lyase</fullName>
        <shortName evidence="7">ASAL</shortName>
        <ecNumber evidence="3 7">4.3.2.1</ecNumber>
    </recommendedName>
    <alternativeName>
        <fullName evidence="7">Arginosuccinase</fullName>
    </alternativeName>
</protein>
<gene>
    <name evidence="7 10" type="primary">argH</name>
    <name evidence="10" type="ORF">FHP89_04870</name>
</gene>
<sequence>MADQQSNRDDASKAWSGRFSEPVSALVMRYTASVFFDQRMAAQDIRGSLAHAKMLARQGIIGTDDLADIERGLGQVRDEIERGEFAWSLQDEDVHLNIEKRLTALIGDAGKRLHTGRSRNDQVATDIRLWLRDAIDQILALLTDYQRALLDLAETHAATPLPGFTHLQVAQPVTFGHHLMAYYEMSRRDAERFADCRKRVNRLPLGAAALAGTSYPIDREFVARELEFDGVCENSLDAVSDRDFAIEFCANAALLMVHLSRFSEELILWMSPRVGFIDLADRFCTGSSIMPQKKNPDVPELVRGKTGRVNGSLISLLTLMKGQPLAYNKDNQEDKEPLFDTADTLIDTLRIYADMITGIRVKADAMRDALTQGFATATDLADYLVKKGLPFRDAHEVVARAVRSAEERGCDLPDLPLPDLRNFSDLIDEDIYQVLTVEGALDSRNHIGGTAPAQVRAAIARARAALG</sequence>
<dbReference type="InterPro" id="IPR000362">
    <property type="entry name" value="Fumarate_lyase_fam"/>
</dbReference>
<dbReference type="EMBL" id="VMNI01000005">
    <property type="protein sequence ID" value="TVO78528.1"/>
    <property type="molecule type" value="Genomic_DNA"/>
</dbReference>
<dbReference type="AlphaFoldDB" id="A0A558EHX4"/>
<keyword evidence="5 7" id="KW-0028">Amino-acid biosynthesis</keyword>
<dbReference type="Gene3D" id="1.20.200.10">
    <property type="entry name" value="Fumarase/aspartase (Central domain)"/>
    <property type="match status" value="1"/>
</dbReference>
<dbReference type="HAMAP" id="MF_00006">
    <property type="entry name" value="Arg_succ_lyase"/>
    <property type="match status" value="1"/>
</dbReference>
<evidence type="ECO:0000259" key="9">
    <source>
        <dbReference type="Pfam" id="PF14698"/>
    </source>
</evidence>
<comment type="catalytic activity">
    <reaction evidence="1 7">
        <text>2-(N(omega)-L-arginino)succinate = fumarate + L-arginine</text>
        <dbReference type="Rhea" id="RHEA:24020"/>
        <dbReference type="ChEBI" id="CHEBI:29806"/>
        <dbReference type="ChEBI" id="CHEBI:32682"/>
        <dbReference type="ChEBI" id="CHEBI:57472"/>
        <dbReference type="EC" id="4.3.2.1"/>
    </reaction>
</comment>
<dbReference type="InterPro" id="IPR009049">
    <property type="entry name" value="Argininosuccinate_lyase"/>
</dbReference>
<dbReference type="Pfam" id="PF14698">
    <property type="entry name" value="ASL_C2"/>
    <property type="match status" value="1"/>
</dbReference>
<evidence type="ECO:0000256" key="5">
    <source>
        <dbReference type="ARBA" id="ARBA00022605"/>
    </source>
</evidence>
<keyword evidence="6 7" id="KW-0456">Lyase</keyword>
<dbReference type="UniPathway" id="UPA00068">
    <property type="reaction ID" value="UER00114"/>
</dbReference>
<feature type="domain" description="Fumarate lyase N-terminal" evidence="8">
    <location>
        <begin position="17"/>
        <end position="311"/>
    </location>
</feature>
<dbReference type="FunFam" id="1.10.40.30:FF:000001">
    <property type="entry name" value="Argininosuccinate lyase"/>
    <property type="match status" value="1"/>
</dbReference>
<proteinExistence type="inferred from homology"/>
<dbReference type="Gene3D" id="1.10.275.10">
    <property type="entry name" value="Fumarase/aspartase (N-terminal domain)"/>
    <property type="match status" value="1"/>
</dbReference>
<evidence type="ECO:0000256" key="3">
    <source>
        <dbReference type="ARBA" id="ARBA00012338"/>
    </source>
</evidence>
<name>A0A558EHX4_9RHOO</name>
<dbReference type="GO" id="GO:0005829">
    <property type="term" value="C:cytosol"/>
    <property type="evidence" value="ECO:0007669"/>
    <property type="project" value="TreeGrafter"/>
</dbReference>
<evidence type="ECO:0000256" key="4">
    <source>
        <dbReference type="ARBA" id="ARBA00022571"/>
    </source>
</evidence>
<dbReference type="InterPro" id="IPR022761">
    <property type="entry name" value="Fumarate_lyase_N"/>
</dbReference>
<keyword evidence="7" id="KW-0963">Cytoplasm</keyword>
<dbReference type="CDD" id="cd01359">
    <property type="entry name" value="Argininosuccinate_lyase"/>
    <property type="match status" value="1"/>
</dbReference>
<comment type="caution">
    <text evidence="10">The sequence shown here is derived from an EMBL/GenBank/DDBJ whole genome shotgun (WGS) entry which is preliminary data.</text>
</comment>
<reference evidence="10 11" key="1">
    <citation type="submission" date="2019-07" db="EMBL/GenBank/DDBJ databases">
        <title>The pathways for chlorine oxyanion respiration interact through the shared metabolite chlorate.</title>
        <authorList>
            <person name="Barnum T.P."/>
            <person name="Cheng Y."/>
            <person name="Hill K.A."/>
            <person name="Lucas L.N."/>
            <person name="Carlson H.K."/>
            <person name="Coates J.D."/>
        </authorList>
    </citation>
    <scope>NUCLEOTIDE SEQUENCE [LARGE SCALE GENOMIC DNA]</scope>
    <source>
        <strain evidence="10 11">SFB-1</strain>
    </source>
</reference>
<feature type="domain" description="Argininosuccinate lyase C-terminal" evidence="9">
    <location>
        <begin position="374"/>
        <end position="441"/>
    </location>
</feature>
<dbReference type="InterPro" id="IPR024083">
    <property type="entry name" value="Fumarase/histidase_N"/>
</dbReference>
<dbReference type="Gene3D" id="1.10.40.30">
    <property type="entry name" value="Fumarase/aspartase (C-terminal domain)"/>
    <property type="match status" value="1"/>
</dbReference>
<comment type="similarity">
    <text evidence="7">Belongs to the lyase 1 family. Argininosuccinate lyase subfamily.</text>
</comment>
<keyword evidence="4 7" id="KW-0055">Arginine biosynthesis</keyword>
<comment type="pathway">
    <text evidence="2 7">Amino-acid biosynthesis; L-arginine biosynthesis; L-arginine from L-ornithine and carbamoyl phosphate: step 3/3.</text>
</comment>
<dbReference type="GO" id="GO:0042450">
    <property type="term" value="P:L-arginine biosynthetic process via ornithine"/>
    <property type="evidence" value="ECO:0007669"/>
    <property type="project" value="UniProtKB-UniRule"/>
</dbReference>
<evidence type="ECO:0000256" key="2">
    <source>
        <dbReference type="ARBA" id="ARBA00004941"/>
    </source>
</evidence>
<dbReference type="PRINTS" id="PR00145">
    <property type="entry name" value="ARGSUCLYASE"/>
</dbReference>
<dbReference type="GO" id="GO:0004056">
    <property type="term" value="F:argininosuccinate lyase activity"/>
    <property type="evidence" value="ECO:0007669"/>
    <property type="project" value="UniProtKB-UniRule"/>
</dbReference>
<dbReference type="PANTHER" id="PTHR43814:SF1">
    <property type="entry name" value="ARGININOSUCCINATE LYASE"/>
    <property type="match status" value="1"/>
</dbReference>
<accession>A0A558EHX4</accession>
<dbReference type="EC" id="4.3.2.1" evidence="3 7"/>
<dbReference type="Proteomes" id="UP000318349">
    <property type="component" value="Unassembled WGS sequence"/>
</dbReference>
<evidence type="ECO:0000313" key="11">
    <source>
        <dbReference type="Proteomes" id="UP000318349"/>
    </source>
</evidence>
<evidence type="ECO:0000259" key="8">
    <source>
        <dbReference type="Pfam" id="PF00206"/>
    </source>
</evidence>
<dbReference type="InterPro" id="IPR029419">
    <property type="entry name" value="Arg_succ_lyase_C"/>
</dbReference>
<dbReference type="PANTHER" id="PTHR43814">
    <property type="entry name" value="ARGININOSUCCINATE LYASE"/>
    <property type="match status" value="1"/>
</dbReference>
<dbReference type="InterPro" id="IPR020557">
    <property type="entry name" value="Fumarate_lyase_CS"/>
</dbReference>
<dbReference type="Pfam" id="PF00206">
    <property type="entry name" value="Lyase_1"/>
    <property type="match status" value="1"/>
</dbReference>